<feature type="coiled-coil region" evidence="1">
    <location>
        <begin position="1"/>
        <end position="28"/>
    </location>
</feature>
<evidence type="ECO:0000256" key="1">
    <source>
        <dbReference type="SAM" id="Coils"/>
    </source>
</evidence>
<evidence type="ECO:0000256" key="2">
    <source>
        <dbReference type="SAM" id="Phobius"/>
    </source>
</evidence>
<organism evidence="3 4">
    <name type="scientific">Neomesorhizobium albiziae</name>
    <dbReference type="NCBI Taxonomy" id="335020"/>
    <lineage>
        <taxon>Bacteria</taxon>
        <taxon>Pseudomonadati</taxon>
        <taxon>Pseudomonadota</taxon>
        <taxon>Alphaproteobacteria</taxon>
        <taxon>Hyphomicrobiales</taxon>
        <taxon>Phyllobacteriaceae</taxon>
        <taxon>Neomesorhizobium</taxon>
    </lineage>
</organism>
<keyword evidence="4" id="KW-1185">Reference proteome</keyword>
<dbReference type="EMBL" id="FOSL01000036">
    <property type="protein sequence ID" value="SFL12589.1"/>
    <property type="molecule type" value="Genomic_DNA"/>
</dbReference>
<keyword evidence="1" id="KW-0175">Coiled coil</keyword>
<feature type="transmembrane region" description="Helical" evidence="2">
    <location>
        <begin position="125"/>
        <end position="144"/>
    </location>
</feature>
<accession>A0A1I4F4W6</accession>
<evidence type="ECO:0000313" key="4">
    <source>
        <dbReference type="Proteomes" id="UP000323300"/>
    </source>
</evidence>
<gene>
    <name evidence="3" type="ORF">SAMN04488498_13618</name>
</gene>
<dbReference type="OrthoDB" id="8239926at2"/>
<sequence>MADKDSTEEQLKAELDKIEKELAAALDDGLTELRGINEETAALQRERDLDRETAWFRANAAVRPSTSLVTLGAFTPLVSVLFHTNPVAFMQTQELAGAVVGCLVGAYVLHRVGRGILEKDPVNEPLRFLIFAGALAAILIWAFASKAVHSIAASMTASSGKRRCLARPRTTEVSSKLQKQISRKDPNRLV</sequence>
<keyword evidence="2" id="KW-0812">Transmembrane</keyword>
<dbReference type="Proteomes" id="UP000323300">
    <property type="component" value="Unassembled WGS sequence"/>
</dbReference>
<keyword evidence="2" id="KW-0472">Membrane</keyword>
<feature type="transmembrane region" description="Helical" evidence="2">
    <location>
        <begin position="65"/>
        <end position="83"/>
    </location>
</feature>
<dbReference type="RefSeq" id="WP_149763950.1">
    <property type="nucleotide sequence ID" value="NZ_BSPE01000013.1"/>
</dbReference>
<dbReference type="AlphaFoldDB" id="A0A1I4F4W6"/>
<keyword evidence="2" id="KW-1133">Transmembrane helix</keyword>
<feature type="transmembrane region" description="Helical" evidence="2">
    <location>
        <begin position="95"/>
        <end position="113"/>
    </location>
</feature>
<reference evidence="3 4" key="1">
    <citation type="submission" date="2016-10" db="EMBL/GenBank/DDBJ databases">
        <authorList>
            <person name="Varghese N."/>
            <person name="Submissions S."/>
        </authorList>
    </citation>
    <scope>NUCLEOTIDE SEQUENCE [LARGE SCALE GENOMIC DNA]</scope>
    <source>
        <strain evidence="3 4">DSM 21822</strain>
    </source>
</reference>
<name>A0A1I4F4W6_9HYPH</name>
<protein>
    <submittedName>
        <fullName evidence="3">Uncharacterized protein</fullName>
    </submittedName>
</protein>
<evidence type="ECO:0000313" key="3">
    <source>
        <dbReference type="EMBL" id="SFL12589.1"/>
    </source>
</evidence>
<proteinExistence type="predicted"/>